<sequence length="171" mass="19204">MPFSTDVWRRWPSFPRRYPLVALEVVVGDEGFWSWTQRVVKLGDFADRSQNTSLALLTTGQTTALKRAKQVHNLVAPTNHTPDDLNQSSGEKQIFDLLLDPGCLQYTVDTAQGDLERRKGIVLRSLPPTTPTTLPPLTQFGVSTPPLRNHLNLSLPRAIMGMSDNTRLQKR</sequence>
<evidence type="ECO:0000313" key="2">
    <source>
        <dbReference type="EMBL" id="AOW04148.1"/>
    </source>
</evidence>
<dbReference type="RefSeq" id="XP_068138827.1">
    <property type="nucleotide sequence ID" value="XM_068282726.1"/>
</dbReference>
<feature type="region of interest" description="Disordered" evidence="1">
    <location>
        <begin position="126"/>
        <end position="145"/>
    </location>
</feature>
<gene>
    <name evidence="2" type="ORF">YALI1_D20398g</name>
</gene>
<organism evidence="2 3">
    <name type="scientific">Yarrowia lipolytica</name>
    <name type="common">Candida lipolytica</name>
    <dbReference type="NCBI Taxonomy" id="4952"/>
    <lineage>
        <taxon>Eukaryota</taxon>
        <taxon>Fungi</taxon>
        <taxon>Dikarya</taxon>
        <taxon>Ascomycota</taxon>
        <taxon>Saccharomycotina</taxon>
        <taxon>Dipodascomycetes</taxon>
        <taxon>Dipodascales</taxon>
        <taxon>Dipodascales incertae sedis</taxon>
        <taxon>Yarrowia</taxon>
    </lineage>
</organism>
<reference evidence="2 3" key="1">
    <citation type="journal article" date="2016" name="PLoS ONE">
        <title>Sequence Assembly of Yarrowia lipolytica Strain W29/CLIB89 Shows Transposable Element Diversity.</title>
        <authorList>
            <person name="Magnan C."/>
            <person name="Yu J."/>
            <person name="Chang I."/>
            <person name="Jahn E."/>
            <person name="Kanomata Y."/>
            <person name="Wu J."/>
            <person name="Zeller M."/>
            <person name="Oakes M."/>
            <person name="Baldi P."/>
            <person name="Sandmeyer S."/>
        </authorList>
    </citation>
    <scope>NUCLEOTIDE SEQUENCE [LARGE SCALE GENOMIC DNA]</scope>
    <source>
        <strain evidence="3">CLIB89(W29)</strain>
    </source>
</reference>
<evidence type="ECO:0000313" key="3">
    <source>
        <dbReference type="Proteomes" id="UP000182444"/>
    </source>
</evidence>
<dbReference type="Proteomes" id="UP000182444">
    <property type="component" value="Chromosome 1D"/>
</dbReference>
<accession>A0A1D8NES8</accession>
<dbReference type="GeneID" id="94583341"/>
<dbReference type="VEuPathDB" id="FungiDB:YALI1_D20398g"/>
<dbReference type="AlphaFoldDB" id="A0A1D8NES8"/>
<name>A0A1D8NES8_YARLL</name>
<proteinExistence type="predicted"/>
<dbReference type="EMBL" id="CP017556">
    <property type="protein sequence ID" value="AOW04148.1"/>
    <property type="molecule type" value="Genomic_DNA"/>
</dbReference>
<protein>
    <submittedName>
        <fullName evidence="2">Uncharacterized protein</fullName>
    </submittedName>
</protein>
<evidence type="ECO:0000256" key="1">
    <source>
        <dbReference type="SAM" id="MobiDB-lite"/>
    </source>
</evidence>